<accession>A6ICJ9</accession>
<protein>
    <submittedName>
        <fullName evidence="1">RCG63580</fullName>
    </submittedName>
</protein>
<dbReference type="AlphaFoldDB" id="A6ICJ9"/>
<organism evidence="1 2">
    <name type="scientific">Rattus norvegicus</name>
    <name type="common">Rat</name>
    <dbReference type="NCBI Taxonomy" id="10116"/>
    <lineage>
        <taxon>Eukaryota</taxon>
        <taxon>Metazoa</taxon>
        <taxon>Chordata</taxon>
        <taxon>Craniata</taxon>
        <taxon>Vertebrata</taxon>
        <taxon>Euteleostomi</taxon>
        <taxon>Mammalia</taxon>
        <taxon>Eutheria</taxon>
        <taxon>Euarchontoglires</taxon>
        <taxon>Glires</taxon>
        <taxon>Rodentia</taxon>
        <taxon>Myomorpha</taxon>
        <taxon>Muroidea</taxon>
        <taxon>Muridae</taxon>
        <taxon>Murinae</taxon>
        <taxon>Rattus</taxon>
    </lineage>
</organism>
<name>A6ICJ9_RAT</name>
<dbReference type="Proteomes" id="UP000234681">
    <property type="component" value="Chromosome 13"/>
</dbReference>
<proteinExistence type="predicted"/>
<evidence type="ECO:0000313" key="2">
    <source>
        <dbReference type="Proteomes" id="UP000234681"/>
    </source>
</evidence>
<dbReference type="EMBL" id="CH473958">
    <property type="protein sequence ID" value="EDM09648.1"/>
    <property type="molecule type" value="Genomic_DNA"/>
</dbReference>
<reference evidence="1 2" key="1">
    <citation type="submission" date="2005-09" db="EMBL/GenBank/DDBJ databases">
        <authorList>
            <person name="Mural R.J."/>
            <person name="Li P.W."/>
            <person name="Adams M.D."/>
            <person name="Amanatides P.G."/>
            <person name="Baden-Tillson H."/>
            <person name="Barnstead M."/>
            <person name="Chin S.H."/>
            <person name="Dew I."/>
            <person name="Evans C.A."/>
            <person name="Ferriera S."/>
            <person name="Flanigan M."/>
            <person name="Fosler C."/>
            <person name="Glodek A."/>
            <person name="Gu Z."/>
            <person name="Holt R.A."/>
            <person name="Jennings D."/>
            <person name="Kraft C.L."/>
            <person name="Lu F."/>
            <person name="Nguyen T."/>
            <person name="Nusskern D.R."/>
            <person name="Pfannkoch C.M."/>
            <person name="Sitter C."/>
            <person name="Sutton G.G."/>
            <person name="Venter J.C."/>
            <person name="Wang Z."/>
            <person name="Woodage T."/>
            <person name="Zheng X.H."/>
            <person name="Zhong F."/>
        </authorList>
    </citation>
    <scope>NUCLEOTIDE SEQUENCE [LARGE SCALE GENOMIC DNA]</scope>
    <source>
        <strain>BN</strain>
        <strain evidence="2">Sprague-Dawley</strain>
    </source>
</reference>
<gene>
    <name evidence="1" type="ORF">rCG_63580</name>
</gene>
<sequence>MSMFLVKRISSQQPQNIITGEAASTLLHMKPWRLSLAKHSMQGSSRGPRALASPAKAICLASPSCQAMCRCKGQGWETKKDCLMRRIMLFFLSPWTPIPATQMSSVFAEILA</sequence>
<evidence type="ECO:0000313" key="1">
    <source>
        <dbReference type="EMBL" id="EDM09648.1"/>
    </source>
</evidence>